<dbReference type="Proteomes" id="UP001595952">
    <property type="component" value="Unassembled WGS sequence"/>
</dbReference>
<keyword evidence="2" id="KW-1185">Reference proteome</keyword>
<dbReference type="EMBL" id="JBHSEI010000002">
    <property type="protein sequence ID" value="MFC4637695.1"/>
    <property type="molecule type" value="Genomic_DNA"/>
</dbReference>
<sequence>MSLPSADRTIPLTAVAPAAAIEVVVYGATTRLRGYTLEAEHFTLAWTCDVSASLVPPLKALLAGEPGKLGLSGWHVTLEATPAATPAQGLSITFLAGGTPTSWVLTEAEAAAVLQHLTEAGL</sequence>
<reference evidence="2" key="1">
    <citation type="journal article" date="2019" name="Int. J. Syst. Evol. Microbiol.">
        <title>The Global Catalogue of Microorganisms (GCM) 10K type strain sequencing project: providing services to taxonomists for standard genome sequencing and annotation.</title>
        <authorList>
            <consortium name="The Broad Institute Genomics Platform"/>
            <consortium name="The Broad Institute Genome Sequencing Center for Infectious Disease"/>
            <person name="Wu L."/>
            <person name="Ma J."/>
        </authorList>
    </citation>
    <scope>NUCLEOTIDE SEQUENCE [LARGE SCALE GENOMIC DNA]</scope>
    <source>
        <strain evidence="2">CCUG 55995</strain>
    </source>
</reference>
<evidence type="ECO:0000313" key="1">
    <source>
        <dbReference type="EMBL" id="MFC4637695.1"/>
    </source>
</evidence>
<organism evidence="1 2">
    <name type="scientific">Deinococcus hohokamensis</name>
    <dbReference type="NCBI Taxonomy" id="309883"/>
    <lineage>
        <taxon>Bacteria</taxon>
        <taxon>Thermotogati</taxon>
        <taxon>Deinococcota</taxon>
        <taxon>Deinococci</taxon>
        <taxon>Deinococcales</taxon>
        <taxon>Deinococcaceae</taxon>
        <taxon>Deinococcus</taxon>
    </lineage>
</organism>
<accession>A0ABV9I659</accession>
<name>A0ABV9I659_9DEIO</name>
<evidence type="ECO:0000313" key="2">
    <source>
        <dbReference type="Proteomes" id="UP001595952"/>
    </source>
</evidence>
<gene>
    <name evidence="1" type="ORF">ACFO0D_04985</name>
</gene>
<comment type="caution">
    <text evidence="1">The sequence shown here is derived from an EMBL/GenBank/DDBJ whole genome shotgun (WGS) entry which is preliminary data.</text>
</comment>
<dbReference type="RefSeq" id="WP_380060730.1">
    <property type="nucleotide sequence ID" value="NZ_JBHSEI010000002.1"/>
</dbReference>
<protein>
    <submittedName>
        <fullName evidence="1">Uncharacterized protein</fullName>
    </submittedName>
</protein>
<proteinExistence type="predicted"/>